<dbReference type="AlphaFoldDB" id="A0A2H0UPK7"/>
<name>A0A2H0UPK7_9BACT</name>
<comment type="caution">
    <text evidence="1">The sequence shown here is derived from an EMBL/GenBank/DDBJ whole genome shotgun (WGS) entry which is preliminary data.</text>
</comment>
<evidence type="ECO:0000313" key="1">
    <source>
        <dbReference type="EMBL" id="PIR88323.1"/>
    </source>
</evidence>
<proteinExistence type="predicted"/>
<evidence type="ECO:0000313" key="2">
    <source>
        <dbReference type="Proteomes" id="UP000229615"/>
    </source>
</evidence>
<reference evidence="2" key="1">
    <citation type="submission" date="2017-09" db="EMBL/GenBank/DDBJ databases">
        <title>Depth-based differentiation of microbial function through sediment-hosted aquifers and enrichment of novel symbionts in the deep terrestrial subsurface.</title>
        <authorList>
            <person name="Probst A.J."/>
            <person name="Ladd B."/>
            <person name="Jarett J.K."/>
            <person name="Geller-Mcgrath D.E."/>
            <person name="Sieber C.M.K."/>
            <person name="Emerson J.B."/>
            <person name="Anantharaman K."/>
            <person name="Thomas B.C."/>
            <person name="Malmstrom R."/>
            <person name="Stieglmeier M."/>
            <person name="Klingl A."/>
            <person name="Woyke T."/>
            <person name="Ryan C.M."/>
            <person name="Banfield J.F."/>
        </authorList>
    </citation>
    <scope>NUCLEOTIDE SEQUENCE [LARGE SCALE GENOMIC DNA]</scope>
</reference>
<sequence>MNLHLSLLERHAKSTFSQLIPNSHPNFSQLVSSIFIRPPAPKIKTQLNGLISGALIKKRVPGTWQDTLTVGAMTSYDEA</sequence>
<organism evidence="1 2">
    <name type="scientific">Candidatus Harrisonbacteria bacterium CG10_big_fil_rev_8_21_14_0_10_44_23</name>
    <dbReference type="NCBI Taxonomy" id="1974585"/>
    <lineage>
        <taxon>Bacteria</taxon>
        <taxon>Candidatus Harrisoniibacteriota</taxon>
    </lineage>
</organism>
<gene>
    <name evidence="1" type="ORF">COU09_02885</name>
</gene>
<dbReference type="EMBL" id="PFBB01000032">
    <property type="protein sequence ID" value="PIR88323.1"/>
    <property type="molecule type" value="Genomic_DNA"/>
</dbReference>
<dbReference type="Proteomes" id="UP000229615">
    <property type="component" value="Unassembled WGS sequence"/>
</dbReference>
<protein>
    <submittedName>
        <fullName evidence="1">Uncharacterized protein</fullName>
    </submittedName>
</protein>
<accession>A0A2H0UPK7</accession>